<feature type="compositionally biased region" description="Low complexity" evidence="1">
    <location>
        <begin position="70"/>
        <end position="84"/>
    </location>
</feature>
<feature type="region of interest" description="Disordered" evidence="1">
    <location>
        <begin position="69"/>
        <end position="94"/>
    </location>
</feature>
<sequence length="151" mass="15114">MSPTRRPSSQLAGPRHGLAGAWTVLLLALAVVSVHVLCSVHLDEQARGAGHSHAASALVSVDEVADEAAGDAVGAPAVPEPAGGDSHGCSDHHQATAECDPVLPVPAGSAVLPDLTVRWQVPEAAHHASRVGPNGTVAAAPSLHALGISRT</sequence>
<evidence type="ECO:0000256" key="1">
    <source>
        <dbReference type="SAM" id="MobiDB-lite"/>
    </source>
</evidence>
<accession>A0A7W3JBD4</accession>
<comment type="caution">
    <text evidence="2">The sequence shown here is derived from an EMBL/GenBank/DDBJ whole genome shotgun (WGS) entry which is preliminary data.</text>
</comment>
<keyword evidence="3" id="KW-1185">Reference proteome</keyword>
<organism evidence="2 3">
    <name type="scientific">Promicromonospora sukumoe</name>
    <dbReference type="NCBI Taxonomy" id="88382"/>
    <lineage>
        <taxon>Bacteria</taxon>
        <taxon>Bacillati</taxon>
        <taxon>Actinomycetota</taxon>
        <taxon>Actinomycetes</taxon>
        <taxon>Micrococcales</taxon>
        <taxon>Promicromonosporaceae</taxon>
        <taxon>Promicromonospora</taxon>
    </lineage>
</organism>
<dbReference type="RefSeq" id="WP_182618970.1">
    <property type="nucleotide sequence ID" value="NZ_BAAATF010000008.1"/>
</dbReference>
<dbReference type="Proteomes" id="UP000540568">
    <property type="component" value="Unassembled WGS sequence"/>
</dbReference>
<dbReference type="EMBL" id="JACGWV010000002">
    <property type="protein sequence ID" value="MBA8809737.1"/>
    <property type="molecule type" value="Genomic_DNA"/>
</dbReference>
<protein>
    <submittedName>
        <fullName evidence="2">Uncharacterized protein</fullName>
    </submittedName>
</protein>
<reference evidence="2 3" key="1">
    <citation type="submission" date="2020-07" db="EMBL/GenBank/DDBJ databases">
        <title>Sequencing the genomes of 1000 actinobacteria strains.</title>
        <authorList>
            <person name="Klenk H.-P."/>
        </authorList>
    </citation>
    <scope>NUCLEOTIDE SEQUENCE [LARGE SCALE GENOMIC DNA]</scope>
    <source>
        <strain evidence="2 3">DSM 44121</strain>
    </source>
</reference>
<name>A0A7W3JBD4_9MICO</name>
<evidence type="ECO:0000313" key="3">
    <source>
        <dbReference type="Proteomes" id="UP000540568"/>
    </source>
</evidence>
<gene>
    <name evidence="2" type="ORF">FHX71_003713</name>
</gene>
<dbReference type="AlphaFoldDB" id="A0A7W3JBD4"/>
<proteinExistence type="predicted"/>
<evidence type="ECO:0000313" key="2">
    <source>
        <dbReference type="EMBL" id="MBA8809737.1"/>
    </source>
</evidence>